<evidence type="ECO:0000259" key="6">
    <source>
        <dbReference type="Pfam" id="PF21238"/>
    </source>
</evidence>
<dbReference type="FunFam" id="3.30.70.3190:FF:000001">
    <property type="entry name" value="tRNA pseudouridine synthase Pus10"/>
    <property type="match status" value="1"/>
</dbReference>
<feature type="region of interest" description="Disordered" evidence="5">
    <location>
        <begin position="440"/>
        <end position="459"/>
    </location>
</feature>
<comment type="similarity">
    <text evidence="1">Belongs to the pseudouridine synthase Pus10 family.</text>
</comment>
<gene>
    <name evidence="7" type="ORF">BSAL_68340</name>
</gene>
<evidence type="ECO:0000313" key="8">
    <source>
        <dbReference type="Proteomes" id="UP000051952"/>
    </source>
</evidence>
<dbReference type="PANTHER" id="PTHR21568:SF0">
    <property type="entry name" value="TRNA PSEUDOURIDINE SYNTHASE PUS10"/>
    <property type="match status" value="1"/>
</dbReference>
<keyword evidence="4" id="KW-0413">Isomerase</keyword>
<sequence length="800" mass="86543">MTTKPFLCYHCAQRMSTLFCVPSPPPRHTVLALASSHEPLPSSAAAVAFPPPIVLRDVNTVFDVVYETEASSLRILKSLDSDEDIVAPDIIANHVFEFLGSDMQPSHLYQNIGKPLTMHPSAPTASSSSCHTVCVACCGLYQFLDEVYAPVAAALVRASPYLDSTEIATNINCPRSMAFVWLASAVEFRRGVVVAAPSSSSAVGTTVASEEAGEKASGASLVPSPTAIIPEEFSNFRDFYMGDARNRVLRFLTSEGLGDHGTMAPRPDIPGAALYQRILDNVVARRAAAVISAGMPKSTATVVAGGEPTIAGGIDGSSGRKRSRDDTAAASSSAVLLAPQFHDHNIPSLCSQALRFAALGTNGISIDLDATLPQCYEHLAIPERYSGVVQKGSTNRGGLESVVPTQYGSNKGGAVMMYSVVYDYVIPFMKAQHLGPYAPAASSSSSSGQSPSSNSSSERRCGMLLHVTHSNVFLIGLYRKMLRSLSQSPWFCEGERIGTYSLQELIAEPFLRAAFPYGIPPGVLPTNAARRQDRTAEYLSTLTTEEVEQHSHRSAAGAAHRRDNQPSHQGSAMQEKDPFETSLENVVGYGWYKFHSAGREDVDVRMLGTGRPYVLELVAPHRQAFSAKELADLEEQVNECPSGGVESASLRYTTTDITVQLARHSESKTKTYRCVVWCSRPITSNHDDVLLRVNALKDVSVSQRTPLRVLHRRSLLDRPKIIHGITCQRVNDHWLMVDLETQAGTYVKEFIHGDNGRTSPSLGELLGGRTDIIQLDVLGMTLPEIMMTDAISSSDVVSVQ</sequence>
<keyword evidence="3" id="KW-0819">tRNA processing</keyword>
<evidence type="ECO:0000256" key="4">
    <source>
        <dbReference type="ARBA" id="ARBA00023235"/>
    </source>
</evidence>
<dbReference type="GO" id="GO:0003723">
    <property type="term" value="F:RNA binding"/>
    <property type="evidence" value="ECO:0007669"/>
    <property type="project" value="InterPro"/>
</dbReference>
<dbReference type="AlphaFoldDB" id="A0A0S4IV39"/>
<feature type="compositionally biased region" description="Low complexity" evidence="5">
    <location>
        <begin position="442"/>
        <end position="456"/>
    </location>
</feature>
<reference evidence="8" key="1">
    <citation type="submission" date="2015-09" db="EMBL/GenBank/DDBJ databases">
        <authorList>
            <consortium name="Pathogen Informatics"/>
        </authorList>
    </citation>
    <scope>NUCLEOTIDE SEQUENCE [LARGE SCALE GENOMIC DNA]</scope>
    <source>
        <strain evidence="8">Lake Konstanz</strain>
    </source>
</reference>
<dbReference type="InterPro" id="IPR039894">
    <property type="entry name" value="Pus10-like"/>
</dbReference>
<evidence type="ECO:0000256" key="1">
    <source>
        <dbReference type="ARBA" id="ARBA00009652"/>
    </source>
</evidence>
<dbReference type="GO" id="GO:0160148">
    <property type="term" value="F:tRNA pseudouridine(55) synthase activity"/>
    <property type="evidence" value="ECO:0007669"/>
    <property type="project" value="UniProtKB-EC"/>
</dbReference>
<dbReference type="Pfam" id="PF21238">
    <property type="entry name" value="Pus10_C"/>
    <property type="match status" value="1"/>
</dbReference>
<keyword evidence="8" id="KW-1185">Reference proteome</keyword>
<dbReference type="EC" id="5.4.99.25" evidence="2"/>
<protein>
    <recommendedName>
        <fullName evidence="2">tRNA pseudouridine(55) synthase</fullName>
        <ecNumber evidence="2">5.4.99.25</ecNumber>
    </recommendedName>
</protein>
<dbReference type="OMA" id="NARTDII"/>
<dbReference type="InterPro" id="IPR020103">
    <property type="entry name" value="PsdUridine_synth_cat_dom_sf"/>
</dbReference>
<feature type="region of interest" description="Disordered" evidence="5">
    <location>
        <begin position="545"/>
        <end position="578"/>
    </location>
</feature>
<evidence type="ECO:0000256" key="3">
    <source>
        <dbReference type="ARBA" id="ARBA00022694"/>
    </source>
</evidence>
<dbReference type="EMBL" id="CYKH01000468">
    <property type="protein sequence ID" value="CUF97571.1"/>
    <property type="molecule type" value="Genomic_DNA"/>
</dbReference>
<name>A0A0S4IV39_BODSA</name>
<dbReference type="Proteomes" id="UP000051952">
    <property type="component" value="Unassembled WGS sequence"/>
</dbReference>
<evidence type="ECO:0000313" key="7">
    <source>
        <dbReference type="EMBL" id="CUF97571.1"/>
    </source>
</evidence>
<dbReference type="SUPFAM" id="SSF55120">
    <property type="entry name" value="Pseudouridine synthase"/>
    <property type="match status" value="1"/>
</dbReference>
<feature type="domain" description="Pus10-like C-terminal" evidence="6">
    <location>
        <begin position="582"/>
        <end position="778"/>
    </location>
</feature>
<evidence type="ECO:0000256" key="2">
    <source>
        <dbReference type="ARBA" id="ARBA00012787"/>
    </source>
</evidence>
<dbReference type="Gene3D" id="3.30.70.2510">
    <property type="match status" value="1"/>
</dbReference>
<evidence type="ECO:0000256" key="5">
    <source>
        <dbReference type="SAM" id="MobiDB-lite"/>
    </source>
</evidence>
<accession>A0A0S4IV39</accession>
<organism evidence="7 8">
    <name type="scientific">Bodo saltans</name>
    <name type="common">Flagellated protozoan</name>
    <dbReference type="NCBI Taxonomy" id="75058"/>
    <lineage>
        <taxon>Eukaryota</taxon>
        <taxon>Discoba</taxon>
        <taxon>Euglenozoa</taxon>
        <taxon>Kinetoplastea</taxon>
        <taxon>Metakinetoplastina</taxon>
        <taxon>Eubodonida</taxon>
        <taxon>Bodonidae</taxon>
        <taxon>Bodo</taxon>
    </lineage>
</organism>
<dbReference type="Gene3D" id="3.30.70.3190">
    <property type="match status" value="1"/>
</dbReference>
<dbReference type="OrthoDB" id="271937at2759"/>
<dbReference type="PANTHER" id="PTHR21568">
    <property type="entry name" value="TRNA PSEUDOURIDINE SYNTHASE PUS10"/>
    <property type="match status" value="1"/>
</dbReference>
<dbReference type="GO" id="GO:0031119">
    <property type="term" value="P:tRNA pseudouridine synthesis"/>
    <property type="evidence" value="ECO:0007669"/>
    <property type="project" value="TreeGrafter"/>
</dbReference>
<dbReference type="VEuPathDB" id="TriTrypDB:BSAL_68340"/>
<dbReference type="InterPro" id="IPR048741">
    <property type="entry name" value="Pus10-like_C"/>
</dbReference>
<proteinExistence type="inferred from homology"/>